<proteinExistence type="predicted"/>
<gene>
    <name evidence="3" type="ORF">SDC9_95350</name>
</gene>
<dbReference type="AlphaFoldDB" id="A0A645AG42"/>
<evidence type="ECO:0000259" key="2">
    <source>
        <dbReference type="Pfam" id="PF02754"/>
    </source>
</evidence>
<dbReference type="GO" id="GO:0016491">
    <property type="term" value="F:oxidoreductase activity"/>
    <property type="evidence" value="ECO:0007669"/>
    <property type="project" value="UniProtKB-KW"/>
</dbReference>
<comment type="caution">
    <text evidence="3">The sequence shown here is derived from an EMBL/GenBank/DDBJ whole genome shotgun (WGS) entry which is preliminary data.</text>
</comment>
<name>A0A645AG42_9ZZZZ</name>
<organism evidence="3">
    <name type="scientific">bioreactor metagenome</name>
    <dbReference type="NCBI Taxonomy" id="1076179"/>
    <lineage>
        <taxon>unclassified sequences</taxon>
        <taxon>metagenomes</taxon>
        <taxon>ecological metagenomes</taxon>
    </lineage>
</organism>
<dbReference type="InterPro" id="IPR051278">
    <property type="entry name" value="HdrB/HdrD_reductase"/>
</dbReference>
<keyword evidence="1" id="KW-0560">Oxidoreductase</keyword>
<evidence type="ECO:0000256" key="1">
    <source>
        <dbReference type="ARBA" id="ARBA00023002"/>
    </source>
</evidence>
<evidence type="ECO:0000313" key="3">
    <source>
        <dbReference type="EMBL" id="MPM48624.1"/>
    </source>
</evidence>
<feature type="domain" description="Cysteine-rich" evidence="2">
    <location>
        <begin position="182"/>
        <end position="272"/>
    </location>
</feature>
<dbReference type="PANTHER" id="PTHR42947">
    <property type="entry name" value="COB--COM HETERODISULFIDE REDUCTASE SUBUNIT B 1"/>
    <property type="match status" value="1"/>
</dbReference>
<accession>A0A645AG42</accession>
<dbReference type="PANTHER" id="PTHR42947:SF1">
    <property type="entry name" value="COB--COM HETERODISULFIDE REDUCTASE SUBUNIT B 1"/>
    <property type="match status" value="1"/>
</dbReference>
<sequence>MNKSSVKPVHNREWEKYQKTIAGDNYYLARSCIRQNVFPAAEDLLIKILRNVLGKDIYDDPAQTTCTGIAYHSGIIPLETTMTVVARQFALMNEAGYKNFACSCVTSFGIYAEVLETWHQFPHTLEQTRKHLFNATGKSFEIPQNIVHTSDLIFKFREELSRKLKYRLVNKQTGEPLKVVDHIGCHYAKIFPEHGIGGAEYPYVLAGLTDQFGGTQVDYPERRHCCGFGFRQYLLKSNRGYSVSNSKIKLESMKPFKPDLIIANCPGCTFFLDRWQYVISEMEGKVYGSDGFGIPVLTYEELTGILLGYNPWDIGLQLHQVAVEPLLDKIDIDYVKKEKYLGAGGEYIGVPALPATLRQ</sequence>
<reference evidence="3" key="1">
    <citation type="submission" date="2019-08" db="EMBL/GenBank/DDBJ databases">
        <authorList>
            <person name="Kucharzyk K."/>
            <person name="Murdoch R.W."/>
            <person name="Higgins S."/>
            <person name="Loffler F."/>
        </authorList>
    </citation>
    <scope>NUCLEOTIDE SEQUENCE</scope>
</reference>
<protein>
    <recommendedName>
        <fullName evidence="2">Cysteine-rich domain-containing protein</fullName>
    </recommendedName>
</protein>
<dbReference type="EMBL" id="VSSQ01012181">
    <property type="protein sequence ID" value="MPM48624.1"/>
    <property type="molecule type" value="Genomic_DNA"/>
</dbReference>
<dbReference type="Pfam" id="PF02754">
    <property type="entry name" value="CCG"/>
    <property type="match status" value="1"/>
</dbReference>
<dbReference type="InterPro" id="IPR004017">
    <property type="entry name" value="Cys_rich_dom"/>
</dbReference>